<dbReference type="InterPro" id="IPR058339">
    <property type="entry name" value="DUF8026"/>
</dbReference>
<evidence type="ECO:0000313" key="2">
    <source>
        <dbReference type="Proteomes" id="UP000198902"/>
    </source>
</evidence>
<evidence type="ECO:0000313" key="1">
    <source>
        <dbReference type="EMBL" id="CQR53099.1"/>
    </source>
</evidence>
<accession>A0A0D6JWL4</accession>
<reference evidence="2" key="1">
    <citation type="submission" date="2015-03" db="EMBL/GenBank/DDBJ databases">
        <authorList>
            <person name="Urmite Genomes"/>
        </authorList>
    </citation>
    <scope>NUCLEOTIDE SEQUENCE [LARGE SCALE GENOMIC DNA]</scope>
    <source>
        <strain evidence="2">Arc-Hr</strain>
    </source>
</reference>
<name>A0A0D6JWL4_9EURY</name>
<dbReference type="Pfam" id="PF26069">
    <property type="entry name" value="DUF8026"/>
    <property type="match status" value="1"/>
</dbReference>
<keyword evidence="2" id="KW-1185">Reference proteome</keyword>
<sequence length="107" mass="12424">MALSTLTWVSMLVSLLLLPGVAAAVLVRSLRTEERKLALLREQDDVDSYSPRALSDLREWIRANPDDPYAPIARRRYNECVRSLRAIDEPHYDWSDEQIERLELVDE</sequence>
<proteinExistence type="predicted"/>
<protein>
    <submittedName>
        <fullName evidence="1">Uncharacterized protein</fullName>
    </submittedName>
</protein>
<gene>
    <name evidence="1" type="ORF">BN996_03459</name>
</gene>
<dbReference type="OrthoDB" id="306168at2157"/>
<dbReference type="EMBL" id="CSTE01000005">
    <property type="protein sequence ID" value="CQR53099.1"/>
    <property type="molecule type" value="Genomic_DNA"/>
</dbReference>
<dbReference type="Proteomes" id="UP000198902">
    <property type="component" value="Unassembled WGS sequence"/>
</dbReference>
<dbReference type="RefSeq" id="WP_089781067.1">
    <property type="nucleotide sequence ID" value="NZ_CABLRR010000005.1"/>
</dbReference>
<dbReference type="AlphaFoldDB" id="A0A0D6JWL4"/>
<organism evidence="1 2">
    <name type="scientific">Haloferax massiliensis</name>
    <dbReference type="NCBI Taxonomy" id="1476858"/>
    <lineage>
        <taxon>Archaea</taxon>
        <taxon>Methanobacteriati</taxon>
        <taxon>Methanobacteriota</taxon>
        <taxon>Stenosarchaea group</taxon>
        <taxon>Halobacteria</taxon>
        <taxon>Halobacteriales</taxon>
        <taxon>Haloferacaceae</taxon>
        <taxon>Haloferax</taxon>
    </lineage>
</organism>